<dbReference type="RefSeq" id="WP_104738575.1">
    <property type="nucleotide sequence ID" value="NZ_BMHR01000010.1"/>
</dbReference>
<evidence type="ECO:0000313" key="1">
    <source>
        <dbReference type="EMBL" id="POB02948.1"/>
    </source>
</evidence>
<protein>
    <submittedName>
        <fullName evidence="1">Uncharacterized protein</fullName>
    </submittedName>
</protein>
<comment type="caution">
    <text evidence="1">The sequence shown here is derived from an EMBL/GenBank/DDBJ whole genome shotgun (WGS) entry which is preliminary data.</text>
</comment>
<accession>A0A2P4EU36</accession>
<keyword evidence="2" id="KW-1185">Reference proteome</keyword>
<reference evidence="1 2" key="1">
    <citation type="submission" date="2018-01" db="EMBL/GenBank/DDBJ databases">
        <title>Draft genome of the type strain Pseudomonas oceani DSM 100277 isolated from the deep water in Okinawa trough, northwestern Pacific Ocean.</title>
        <authorList>
            <person name="Gomila M."/>
            <person name="Mulet M."/>
            <person name="Garcia-Valdes E."/>
            <person name="Lalucat J."/>
        </authorList>
    </citation>
    <scope>NUCLEOTIDE SEQUENCE [LARGE SCALE GENOMIC DNA]</scope>
    <source>
        <strain evidence="1 2">DSM 100277</strain>
    </source>
</reference>
<sequence>MNRRDIKKAHEQSVIRSFKHYLERAGRTLSIVGYPDPPDAVVVLDGTPSWIEITDAFIGADFARSLTSFAADDVEYIPVGRGVALNPDESFIEEVVAVVEKKYAKASITEVFESSGAGILLVGLYSPFVFEREVEHIVGVLSAIRQQHDDRFSELYVYNAAHDFFPVP</sequence>
<organism evidence="1 2">
    <name type="scientific">Halopseudomonas oceani</name>
    <dbReference type="NCBI Taxonomy" id="1708783"/>
    <lineage>
        <taxon>Bacteria</taxon>
        <taxon>Pseudomonadati</taxon>
        <taxon>Pseudomonadota</taxon>
        <taxon>Gammaproteobacteria</taxon>
        <taxon>Pseudomonadales</taxon>
        <taxon>Pseudomonadaceae</taxon>
        <taxon>Halopseudomonas</taxon>
    </lineage>
</organism>
<gene>
    <name evidence="1" type="ORF">C1949_11230</name>
</gene>
<dbReference type="OrthoDB" id="6267663at2"/>
<dbReference type="Proteomes" id="UP000243451">
    <property type="component" value="Unassembled WGS sequence"/>
</dbReference>
<dbReference type="EMBL" id="PPSK01000010">
    <property type="protein sequence ID" value="POB02948.1"/>
    <property type="molecule type" value="Genomic_DNA"/>
</dbReference>
<proteinExistence type="predicted"/>
<evidence type="ECO:0000313" key="2">
    <source>
        <dbReference type="Proteomes" id="UP000243451"/>
    </source>
</evidence>
<name>A0A2P4EU36_9GAMM</name>
<dbReference type="AlphaFoldDB" id="A0A2P4EU36"/>